<dbReference type="EMBL" id="AP022614">
    <property type="protein sequence ID" value="BBZ47547.1"/>
    <property type="molecule type" value="Genomic_DNA"/>
</dbReference>
<protein>
    <submittedName>
        <fullName evidence="2">Uncharacterized protein</fullName>
    </submittedName>
</protein>
<accession>A0A7I7Z1V9</accession>
<evidence type="ECO:0000256" key="1">
    <source>
        <dbReference type="SAM" id="MobiDB-lite"/>
    </source>
</evidence>
<sequence length="105" mass="11861">MFDAQRHDEAFKRFAGELFDRAHLVIGDGQEVLVYWLALQTRCWVAEDQSILLGVPEQRPQRLDQIVALVSLKRPQRRVDVGPGDLPEMLVGGGPVREKGLTEPK</sequence>
<gene>
    <name evidence="2" type="ORF">MPRM_48280</name>
</gene>
<feature type="compositionally biased region" description="Basic and acidic residues" evidence="1">
    <location>
        <begin position="96"/>
        <end position="105"/>
    </location>
</feature>
<organism evidence="2 3">
    <name type="scientific">Mycobacterium parmense</name>
    <dbReference type="NCBI Taxonomy" id="185642"/>
    <lineage>
        <taxon>Bacteria</taxon>
        <taxon>Bacillati</taxon>
        <taxon>Actinomycetota</taxon>
        <taxon>Actinomycetes</taxon>
        <taxon>Mycobacteriales</taxon>
        <taxon>Mycobacteriaceae</taxon>
        <taxon>Mycobacterium</taxon>
        <taxon>Mycobacterium simiae complex</taxon>
    </lineage>
</organism>
<keyword evidence="3" id="KW-1185">Reference proteome</keyword>
<dbReference type="Proteomes" id="UP000467105">
    <property type="component" value="Chromosome"/>
</dbReference>
<dbReference type="AlphaFoldDB" id="A0A7I7Z1V9"/>
<dbReference type="RefSeq" id="WP_232066691.1">
    <property type="nucleotide sequence ID" value="NZ_AP022614.1"/>
</dbReference>
<name>A0A7I7Z1V9_9MYCO</name>
<reference evidence="2 3" key="1">
    <citation type="journal article" date="2019" name="Emerg. Microbes Infect.">
        <title>Comprehensive subspecies identification of 175 nontuberculous mycobacteria species based on 7547 genomic profiles.</title>
        <authorList>
            <person name="Matsumoto Y."/>
            <person name="Kinjo T."/>
            <person name="Motooka D."/>
            <person name="Nabeya D."/>
            <person name="Jung N."/>
            <person name="Uechi K."/>
            <person name="Horii T."/>
            <person name="Iida T."/>
            <person name="Fujita J."/>
            <person name="Nakamura S."/>
        </authorList>
    </citation>
    <scope>NUCLEOTIDE SEQUENCE [LARGE SCALE GENOMIC DNA]</scope>
    <source>
        <strain evidence="2 3">JCM 14742</strain>
    </source>
</reference>
<proteinExistence type="predicted"/>
<feature type="region of interest" description="Disordered" evidence="1">
    <location>
        <begin position="80"/>
        <end position="105"/>
    </location>
</feature>
<evidence type="ECO:0000313" key="2">
    <source>
        <dbReference type="EMBL" id="BBZ47547.1"/>
    </source>
</evidence>
<evidence type="ECO:0000313" key="3">
    <source>
        <dbReference type="Proteomes" id="UP000467105"/>
    </source>
</evidence>